<sequence length="335" mass="37143">MNKAFPDRGRRHDLGLYRTTRPRGVDPPSAYEARSDCGVLPISLVVEQHLGVSSSRPNVKLAKEGTLKWSRDAWRSRRPNIGILITGKGMGRKASLKSPKQSRSGGPAVVAYPPFHDGWRFSPRANGSRGNEGCPYAQRLSKGDIQLSSSALPAARFATVRLAHRDERHSAGISHFFGATLGRLIIFKISRHFRAFRRCGATLYFSDLRAAELCVAFVGWAKTVRMLWQEERLESVVYARRLLCPLQFAALFAIEGVGKVRHAPSPSLPPFPKCGPRCQHRSLNGCKVVIYVPEYAIVHSLFCCFSFVLLCERARVVDSGSCTGMCTHAYVPLTC</sequence>
<organism evidence="1 2">
    <name type="scientific">Trichuris muris</name>
    <name type="common">Mouse whipworm</name>
    <dbReference type="NCBI Taxonomy" id="70415"/>
    <lineage>
        <taxon>Eukaryota</taxon>
        <taxon>Metazoa</taxon>
        <taxon>Ecdysozoa</taxon>
        <taxon>Nematoda</taxon>
        <taxon>Enoplea</taxon>
        <taxon>Dorylaimia</taxon>
        <taxon>Trichinellida</taxon>
        <taxon>Trichuridae</taxon>
        <taxon>Trichuris</taxon>
    </lineage>
</organism>
<name>A0A5S6Q7V2_TRIMR</name>
<proteinExistence type="predicted"/>
<protein>
    <submittedName>
        <fullName evidence="2">Uncharacterized protein</fullName>
    </submittedName>
</protein>
<evidence type="ECO:0000313" key="2">
    <source>
        <dbReference type="WBParaSite" id="TMUE_1000003294.1"/>
    </source>
</evidence>
<accession>A0A5S6Q7V2</accession>
<dbReference type="AlphaFoldDB" id="A0A5S6Q7V2"/>
<evidence type="ECO:0000313" key="1">
    <source>
        <dbReference type="Proteomes" id="UP000046395"/>
    </source>
</evidence>
<reference evidence="2" key="1">
    <citation type="submission" date="2019-12" db="UniProtKB">
        <authorList>
            <consortium name="WormBaseParasite"/>
        </authorList>
    </citation>
    <scope>IDENTIFICATION</scope>
</reference>
<dbReference type="Proteomes" id="UP000046395">
    <property type="component" value="Unassembled WGS sequence"/>
</dbReference>
<keyword evidence="1" id="KW-1185">Reference proteome</keyword>
<dbReference type="WBParaSite" id="TMUE_1000003294.1">
    <property type="protein sequence ID" value="TMUE_1000003294.1"/>
    <property type="gene ID" value="WBGene00298675"/>
</dbReference>